<dbReference type="EMBL" id="JAINUF010000006">
    <property type="protein sequence ID" value="KAJ8356680.1"/>
    <property type="molecule type" value="Genomic_DNA"/>
</dbReference>
<dbReference type="Proteomes" id="UP001152622">
    <property type="component" value="Chromosome 6"/>
</dbReference>
<feature type="compositionally biased region" description="Acidic residues" evidence="1">
    <location>
        <begin position="190"/>
        <end position="200"/>
    </location>
</feature>
<accession>A0A9Q1IXR8</accession>
<evidence type="ECO:0000313" key="3">
    <source>
        <dbReference type="Proteomes" id="UP001152622"/>
    </source>
</evidence>
<feature type="compositionally biased region" description="Basic and acidic residues" evidence="1">
    <location>
        <begin position="156"/>
        <end position="172"/>
    </location>
</feature>
<reference evidence="2" key="1">
    <citation type="journal article" date="2023" name="Science">
        <title>Genome structures resolve the early diversification of teleost fishes.</title>
        <authorList>
            <person name="Parey E."/>
            <person name="Louis A."/>
            <person name="Montfort J."/>
            <person name="Bouchez O."/>
            <person name="Roques C."/>
            <person name="Iampietro C."/>
            <person name="Lluch J."/>
            <person name="Castinel A."/>
            <person name="Donnadieu C."/>
            <person name="Desvignes T."/>
            <person name="Floi Bucao C."/>
            <person name="Jouanno E."/>
            <person name="Wen M."/>
            <person name="Mejri S."/>
            <person name="Dirks R."/>
            <person name="Jansen H."/>
            <person name="Henkel C."/>
            <person name="Chen W.J."/>
            <person name="Zahm M."/>
            <person name="Cabau C."/>
            <person name="Klopp C."/>
            <person name="Thompson A.W."/>
            <person name="Robinson-Rechavi M."/>
            <person name="Braasch I."/>
            <person name="Lecointre G."/>
            <person name="Bobe J."/>
            <person name="Postlethwait J.H."/>
            <person name="Berthelot C."/>
            <person name="Roest Crollius H."/>
            <person name="Guiguen Y."/>
        </authorList>
    </citation>
    <scope>NUCLEOTIDE SEQUENCE</scope>
    <source>
        <strain evidence="2">WJC10195</strain>
    </source>
</reference>
<keyword evidence="3" id="KW-1185">Reference proteome</keyword>
<evidence type="ECO:0000313" key="2">
    <source>
        <dbReference type="EMBL" id="KAJ8356680.1"/>
    </source>
</evidence>
<gene>
    <name evidence="2" type="ORF">SKAU_G00194740</name>
</gene>
<evidence type="ECO:0000256" key="1">
    <source>
        <dbReference type="SAM" id="MobiDB-lite"/>
    </source>
</evidence>
<feature type="compositionally biased region" description="Polar residues" evidence="1">
    <location>
        <begin position="173"/>
        <end position="183"/>
    </location>
</feature>
<sequence length="250" mass="26699">MRYGPSLARVSWPESGNRATSLVLYYRFLHPKSTEISQSLRHGHINSACLEKGESSFSLGDKSASVPADHTHNHSSFVLPGLAGTLAEHSGPCGAKPSGRECRHHHWLLIRLALKTGDLAKINLAYGAGGVAAILDVEECNPEIKDMGVPSAPSPRSEKEATAPLSDCKEEFQSISDATTSPGGQRERAEEEEDDEDDSLAMESPLGSPASEFKRGSPEGKSVLGDSPEPNFCPTESSSTLYFSADPPVP</sequence>
<protein>
    <submittedName>
        <fullName evidence="2">Uncharacterized protein</fullName>
    </submittedName>
</protein>
<dbReference type="AlphaFoldDB" id="A0A9Q1IXR8"/>
<name>A0A9Q1IXR8_SYNKA</name>
<comment type="caution">
    <text evidence="2">The sequence shown here is derived from an EMBL/GenBank/DDBJ whole genome shotgun (WGS) entry which is preliminary data.</text>
</comment>
<dbReference type="OrthoDB" id="6348184at2759"/>
<proteinExistence type="predicted"/>
<feature type="region of interest" description="Disordered" evidence="1">
    <location>
        <begin position="145"/>
        <end position="250"/>
    </location>
</feature>
<organism evidence="2 3">
    <name type="scientific">Synaphobranchus kaupii</name>
    <name type="common">Kaup's arrowtooth eel</name>
    <dbReference type="NCBI Taxonomy" id="118154"/>
    <lineage>
        <taxon>Eukaryota</taxon>
        <taxon>Metazoa</taxon>
        <taxon>Chordata</taxon>
        <taxon>Craniata</taxon>
        <taxon>Vertebrata</taxon>
        <taxon>Euteleostomi</taxon>
        <taxon>Actinopterygii</taxon>
        <taxon>Neopterygii</taxon>
        <taxon>Teleostei</taxon>
        <taxon>Anguilliformes</taxon>
        <taxon>Synaphobranchidae</taxon>
        <taxon>Synaphobranchus</taxon>
    </lineage>
</organism>